<keyword evidence="2" id="KW-1185">Reference proteome</keyword>
<dbReference type="Proteomes" id="UP001420932">
    <property type="component" value="Unassembled WGS sequence"/>
</dbReference>
<protein>
    <submittedName>
        <fullName evidence="1">Uncharacterized protein</fullName>
    </submittedName>
</protein>
<proteinExistence type="predicted"/>
<reference evidence="1 2" key="1">
    <citation type="submission" date="2024-01" db="EMBL/GenBank/DDBJ databases">
        <title>Genome assemblies of Stephania.</title>
        <authorList>
            <person name="Yang L."/>
        </authorList>
    </citation>
    <scope>NUCLEOTIDE SEQUENCE [LARGE SCALE GENOMIC DNA]</scope>
    <source>
        <strain evidence="1">YNDBR</strain>
        <tissue evidence="1">Leaf</tissue>
    </source>
</reference>
<name>A0AAP0KFD7_9MAGN</name>
<gene>
    <name evidence="1" type="ORF">Syun_009836</name>
</gene>
<evidence type="ECO:0000313" key="2">
    <source>
        <dbReference type="Proteomes" id="UP001420932"/>
    </source>
</evidence>
<organism evidence="1 2">
    <name type="scientific">Stephania yunnanensis</name>
    <dbReference type="NCBI Taxonomy" id="152371"/>
    <lineage>
        <taxon>Eukaryota</taxon>
        <taxon>Viridiplantae</taxon>
        <taxon>Streptophyta</taxon>
        <taxon>Embryophyta</taxon>
        <taxon>Tracheophyta</taxon>
        <taxon>Spermatophyta</taxon>
        <taxon>Magnoliopsida</taxon>
        <taxon>Ranunculales</taxon>
        <taxon>Menispermaceae</taxon>
        <taxon>Menispermoideae</taxon>
        <taxon>Cissampelideae</taxon>
        <taxon>Stephania</taxon>
    </lineage>
</organism>
<comment type="caution">
    <text evidence="1">The sequence shown here is derived from an EMBL/GenBank/DDBJ whole genome shotgun (WGS) entry which is preliminary data.</text>
</comment>
<dbReference type="AlphaFoldDB" id="A0AAP0KFD7"/>
<sequence>MFVNGAVDQRRKRTTRFLGEDLNLMTKQVLKELGFVRGQNARAPENEIEVINSSSGKAVMMIMGGA</sequence>
<dbReference type="EMBL" id="JBBNAF010000004">
    <property type="protein sequence ID" value="KAK9151527.1"/>
    <property type="molecule type" value="Genomic_DNA"/>
</dbReference>
<evidence type="ECO:0000313" key="1">
    <source>
        <dbReference type="EMBL" id="KAK9151527.1"/>
    </source>
</evidence>
<accession>A0AAP0KFD7</accession>